<dbReference type="AlphaFoldDB" id="A0AAJ0A9E5"/>
<evidence type="ECO:0000313" key="2">
    <source>
        <dbReference type="EMBL" id="KAK1656935.1"/>
    </source>
</evidence>
<comment type="caution">
    <text evidence="2">The sequence shown here is derived from an EMBL/GenBank/DDBJ whole genome shotgun (WGS) entry which is preliminary data.</text>
</comment>
<accession>A0AAJ0A9E5</accession>
<evidence type="ECO:0000313" key="3">
    <source>
        <dbReference type="Proteomes" id="UP001224890"/>
    </source>
</evidence>
<protein>
    <submittedName>
        <fullName evidence="2">Uncharacterized protein</fullName>
    </submittedName>
</protein>
<dbReference type="RefSeq" id="XP_060421699.1">
    <property type="nucleotide sequence ID" value="XM_060573211.1"/>
</dbReference>
<keyword evidence="3" id="KW-1185">Reference proteome</keyword>
<reference evidence="2" key="1">
    <citation type="submission" date="2021-06" db="EMBL/GenBank/DDBJ databases">
        <title>Comparative genomics, transcriptomics and evolutionary studies reveal genomic signatures of adaptation to plant cell wall in hemibiotrophic fungi.</title>
        <authorList>
            <consortium name="DOE Joint Genome Institute"/>
            <person name="Baroncelli R."/>
            <person name="Diaz J.F."/>
            <person name="Benocci T."/>
            <person name="Peng M."/>
            <person name="Battaglia E."/>
            <person name="Haridas S."/>
            <person name="Andreopoulos W."/>
            <person name="Labutti K."/>
            <person name="Pangilinan J."/>
            <person name="Floch G.L."/>
            <person name="Makela M.R."/>
            <person name="Henrissat B."/>
            <person name="Grigoriev I.V."/>
            <person name="Crouch J.A."/>
            <person name="De Vries R.P."/>
            <person name="Sukno S.A."/>
            <person name="Thon M.R."/>
        </authorList>
    </citation>
    <scope>NUCLEOTIDE SEQUENCE</scope>
    <source>
        <strain evidence="2">CBS 193.32</strain>
    </source>
</reference>
<dbReference type="GeneID" id="85457737"/>
<feature type="region of interest" description="Disordered" evidence="1">
    <location>
        <begin position="120"/>
        <end position="154"/>
    </location>
</feature>
<proteinExistence type="predicted"/>
<evidence type="ECO:0000256" key="1">
    <source>
        <dbReference type="SAM" id="MobiDB-lite"/>
    </source>
</evidence>
<organism evidence="2 3">
    <name type="scientific">Colletotrichum godetiae</name>
    <dbReference type="NCBI Taxonomy" id="1209918"/>
    <lineage>
        <taxon>Eukaryota</taxon>
        <taxon>Fungi</taxon>
        <taxon>Dikarya</taxon>
        <taxon>Ascomycota</taxon>
        <taxon>Pezizomycotina</taxon>
        <taxon>Sordariomycetes</taxon>
        <taxon>Hypocreomycetidae</taxon>
        <taxon>Glomerellales</taxon>
        <taxon>Glomerellaceae</taxon>
        <taxon>Colletotrichum</taxon>
        <taxon>Colletotrichum acutatum species complex</taxon>
    </lineage>
</organism>
<gene>
    <name evidence="2" type="ORF">BDP55DRAFT_639195</name>
</gene>
<dbReference type="Proteomes" id="UP001224890">
    <property type="component" value="Unassembled WGS sequence"/>
</dbReference>
<name>A0AAJ0A9E5_9PEZI</name>
<dbReference type="EMBL" id="JAHMHR010000112">
    <property type="protein sequence ID" value="KAK1656935.1"/>
    <property type="molecule type" value="Genomic_DNA"/>
</dbReference>
<sequence>MFDQQQSDEAFQQDTSIAYIVEQKKPTGQLDESRVCNQVSFSQGRNVLAQLGDGAHSFPFYQPIWSSSTPIHQLLLMEQSSFIIADGRPEVAHEWACTNRQFKDSVNTILRASSLASCSRGQGPVLQSAERSGGLRTEDGSEPNEAGADDEESQAALRLQTLGQVAERG</sequence>